<dbReference type="InterPro" id="IPR029068">
    <property type="entry name" value="Glyas_Bleomycin-R_OHBP_Dase"/>
</dbReference>
<evidence type="ECO:0000259" key="1">
    <source>
        <dbReference type="PROSITE" id="PS51819"/>
    </source>
</evidence>
<dbReference type="InterPro" id="IPR004360">
    <property type="entry name" value="Glyas_Fos-R_dOase_dom"/>
</dbReference>
<protein>
    <recommendedName>
        <fullName evidence="1">VOC domain-containing protein</fullName>
    </recommendedName>
</protein>
<dbReference type="Gene3D" id="3.10.180.10">
    <property type="entry name" value="2,3-Dihydroxybiphenyl 1,2-Dioxygenase, domain 1"/>
    <property type="match status" value="1"/>
</dbReference>
<feature type="domain" description="VOC" evidence="1">
    <location>
        <begin position="15"/>
        <end position="148"/>
    </location>
</feature>
<evidence type="ECO:0000313" key="2">
    <source>
        <dbReference type="EMBL" id="KAK3349704.1"/>
    </source>
</evidence>
<dbReference type="SUPFAM" id="SSF54593">
    <property type="entry name" value="Glyoxalase/Bleomycin resistance protein/Dihydroxybiphenyl dioxygenase"/>
    <property type="match status" value="1"/>
</dbReference>
<dbReference type="Pfam" id="PF00903">
    <property type="entry name" value="Glyoxalase"/>
    <property type="match status" value="1"/>
</dbReference>
<dbReference type="PROSITE" id="PS51819">
    <property type="entry name" value="VOC"/>
    <property type="match status" value="1"/>
</dbReference>
<dbReference type="PANTHER" id="PTHR33993">
    <property type="entry name" value="GLYOXALASE-RELATED"/>
    <property type="match status" value="1"/>
</dbReference>
<accession>A0AAJ0MCK2</accession>
<dbReference type="AlphaFoldDB" id="A0AAJ0MCK2"/>
<reference evidence="2" key="1">
    <citation type="journal article" date="2023" name="Mol. Phylogenet. Evol.">
        <title>Genome-scale phylogeny and comparative genomics of the fungal order Sordariales.</title>
        <authorList>
            <person name="Hensen N."/>
            <person name="Bonometti L."/>
            <person name="Westerberg I."/>
            <person name="Brannstrom I.O."/>
            <person name="Guillou S."/>
            <person name="Cros-Aarteil S."/>
            <person name="Calhoun S."/>
            <person name="Haridas S."/>
            <person name="Kuo A."/>
            <person name="Mondo S."/>
            <person name="Pangilinan J."/>
            <person name="Riley R."/>
            <person name="LaButti K."/>
            <person name="Andreopoulos B."/>
            <person name="Lipzen A."/>
            <person name="Chen C."/>
            <person name="Yan M."/>
            <person name="Daum C."/>
            <person name="Ng V."/>
            <person name="Clum A."/>
            <person name="Steindorff A."/>
            <person name="Ohm R.A."/>
            <person name="Martin F."/>
            <person name="Silar P."/>
            <person name="Natvig D.O."/>
            <person name="Lalanne C."/>
            <person name="Gautier V."/>
            <person name="Ament-Velasquez S.L."/>
            <person name="Kruys A."/>
            <person name="Hutchinson M.I."/>
            <person name="Powell A.J."/>
            <person name="Barry K."/>
            <person name="Miller A.N."/>
            <person name="Grigoriev I.V."/>
            <person name="Debuchy R."/>
            <person name="Gladieux P."/>
            <person name="Hiltunen Thoren M."/>
            <person name="Johannesson H."/>
        </authorList>
    </citation>
    <scope>NUCLEOTIDE SEQUENCE</scope>
    <source>
        <strain evidence="2">CBS 955.72</strain>
    </source>
</reference>
<evidence type="ECO:0000313" key="3">
    <source>
        <dbReference type="Proteomes" id="UP001275084"/>
    </source>
</evidence>
<dbReference type="InterPro" id="IPR037523">
    <property type="entry name" value="VOC_core"/>
</dbReference>
<reference evidence="2" key="2">
    <citation type="submission" date="2023-06" db="EMBL/GenBank/DDBJ databases">
        <authorList>
            <consortium name="Lawrence Berkeley National Laboratory"/>
            <person name="Haridas S."/>
            <person name="Hensen N."/>
            <person name="Bonometti L."/>
            <person name="Westerberg I."/>
            <person name="Brannstrom I.O."/>
            <person name="Guillou S."/>
            <person name="Cros-Aarteil S."/>
            <person name="Calhoun S."/>
            <person name="Kuo A."/>
            <person name="Mondo S."/>
            <person name="Pangilinan J."/>
            <person name="Riley R."/>
            <person name="Labutti K."/>
            <person name="Andreopoulos B."/>
            <person name="Lipzen A."/>
            <person name="Chen C."/>
            <person name="Yanf M."/>
            <person name="Daum C."/>
            <person name="Ng V."/>
            <person name="Clum A."/>
            <person name="Steindorff A."/>
            <person name="Ohm R."/>
            <person name="Martin F."/>
            <person name="Silar P."/>
            <person name="Natvig D."/>
            <person name="Lalanne C."/>
            <person name="Gautier V."/>
            <person name="Ament-Velasquez S.L."/>
            <person name="Kruys A."/>
            <person name="Hutchinson M.I."/>
            <person name="Powell A.J."/>
            <person name="Barry K."/>
            <person name="Miller A.N."/>
            <person name="Grigoriev I.V."/>
            <person name="Debuchy R."/>
            <person name="Gladieux P."/>
            <person name="Thoren M.H."/>
            <person name="Johannesson H."/>
        </authorList>
    </citation>
    <scope>NUCLEOTIDE SEQUENCE</scope>
    <source>
        <strain evidence="2">CBS 955.72</strain>
    </source>
</reference>
<sequence length="153" mass="16343">MSSEARSDQRPCPGQICWLEVPCTDPDRAFAFYHEVFGWDAAPGSQGPMPGYIDGVDSILMFQKGSMYGAFVKMSNSDGVAAVADSANTAKMPILPSFAVEDIDKTTAIVERNLGKVHIPKTPIAGGTMGHCARFIDTEGNIIAVWSSPDASK</sequence>
<keyword evidence="3" id="KW-1185">Reference proteome</keyword>
<organism evidence="2 3">
    <name type="scientific">Lasiosphaeria hispida</name>
    <dbReference type="NCBI Taxonomy" id="260671"/>
    <lineage>
        <taxon>Eukaryota</taxon>
        <taxon>Fungi</taxon>
        <taxon>Dikarya</taxon>
        <taxon>Ascomycota</taxon>
        <taxon>Pezizomycotina</taxon>
        <taxon>Sordariomycetes</taxon>
        <taxon>Sordariomycetidae</taxon>
        <taxon>Sordariales</taxon>
        <taxon>Lasiosphaeriaceae</taxon>
        <taxon>Lasiosphaeria</taxon>
    </lineage>
</organism>
<dbReference type="Proteomes" id="UP001275084">
    <property type="component" value="Unassembled WGS sequence"/>
</dbReference>
<gene>
    <name evidence="2" type="ORF">B0T25DRAFT_248115</name>
</gene>
<name>A0AAJ0MCK2_9PEZI</name>
<dbReference type="InterPro" id="IPR052164">
    <property type="entry name" value="Anthracycline_SecMetBiosynth"/>
</dbReference>
<dbReference type="EMBL" id="JAUIQD010000005">
    <property type="protein sequence ID" value="KAK3349704.1"/>
    <property type="molecule type" value="Genomic_DNA"/>
</dbReference>
<proteinExistence type="predicted"/>
<comment type="caution">
    <text evidence="2">The sequence shown here is derived from an EMBL/GenBank/DDBJ whole genome shotgun (WGS) entry which is preliminary data.</text>
</comment>
<dbReference type="CDD" id="cd07247">
    <property type="entry name" value="SgaA_N_like"/>
    <property type="match status" value="1"/>
</dbReference>